<keyword evidence="1" id="KW-0472">Membrane</keyword>
<dbReference type="EMBL" id="AP024355">
    <property type="protein sequence ID" value="BCR06081.1"/>
    <property type="molecule type" value="Genomic_DNA"/>
</dbReference>
<sequence>MRGYVRSSPHFFRLIRRALLLVVSLLAALALVIPAPLQERADFSRVPNPSKSAWFLLWTQELVSHGNRLAYLVLALVLGFFLLPWLTGPRVEEGARWFPQEQKTLSRATLLIYLLILVLTLVAMFFRGANWAFVLPF</sequence>
<evidence type="ECO:0000313" key="3">
    <source>
        <dbReference type="Proteomes" id="UP001319827"/>
    </source>
</evidence>
<name>A0ABM8HZG0_9BACT</name>
<accession>A0ABM8HZG0</accession>
<reference evidence="2 3" key="1">
    <citation type="journal article" date="2016" name="C (Basel)">
        <title>Selective Growth of and Electricity Production by Marine Exoelectrogenic Bacteria in Self-Aggregated Hydrogel of Microbially Reduced Graphene Oxide.</title>
        <authorList>
            <person name="Yoshida N."/>
            <person name="Goto Y."/>
            <person name="Miyata Y."/>
        </authorList>
    </citation>
    <scope>NUCLEOTIDE SEQUENCE [LARGE SCALE GENOMIC DNA]</scope>
    <source>
        <strain evidence="2 3">NIT-T3</strain>
    </source>
</reference>
<keyword evidence="1" id="KW-0812">Transmembrane</keyword>
<feature type="transmembrane region" description="Helical" evidence="1">
    <location>
        <begin position="108"/>
        <end position="126"/>
    </location>
</feature>
<protein>
    <submittedName>
        <fullName evidence="2">Cytochrome b6</fullName>
    </submittedName>
</protein>
<organism evidence="2 3">
    <name type="scientific">Desulfuromonas versatilis</name>
    <dbReference type="NCBI Taxonomy" id="2802975"/>
    <lineage>
        <taxon>Bacteria</taxon>
        <taxon>Pseudomonadati</taxon>
        <taxon>Thermodesulfobacteriota</taxon>
        <taxon>Desulfuromonadia</taxon>
        <taxon>Desulfuromonadales</taxon>
        <taxon>Desulfuromonadaceae</taxon>
        <taxon>Desulfuromonas</taxon>
    </lineage>
</organism>
<proteinExistence type="predicted"/>
<keyword evidence="1" id="KW-1133">Transmembrane helix</keyword>
<reference evidence="2 3" key="2">
    <citation type="journal article" date="2021" name="Int. J. Syst. Evol. Microbiol.">
        <title>Isolation and Polyphasic Characterization of Desulfuromonas versatilis sp. Nov., an Electrogenic Bacteria Capable of Versatile Metabolism Isolated from a Graphene Oxide-Reducing Enrichment Culture.</title>
        <authorList>
            <person name="Xie L."/>
            <person name="Yoshida N."/>
            <person name="Ishii S."/>
            <person name="Meng L."/>
        </authorList>
    </citation>
    <scope>NUCLEOTIDE SEQUENCE [LARGE SCALE GENOMIC DNA]</scope>
    <source>
        <strain evidence="2 3">NIT-T3</strain>
    </source>
</reference>
<dbReference type="RefSeq" id="WP_221249461.1">
    <property type="nucleotide sequence ID" value="NZ_AP024355.1"/>
</dbReference>
<dbReference type="Proteomes" id="UP001319827">
    <property type="component" value="Chromosome"/>
</dbReference>
<dbReference type="SUPFAM" id="SSF81648">
    <property type="entry name" value="a domain/subunit of cytochrome bc1 complex (Ubiquinol-cytochrome c reductase)"/>
    <property type="match status" value="1"/>
</dbReference>
<evidence type="ECO:0000313" key="2">
    <source>
        <dbReference type="EMBL" id="BCR06081.1"/>
    </source>
</evidence>
<dbReference type="Gene3D" id="1.20.810.10">
    <property type="entry name" value="Cytochrome Bc1 Complex, Chain C"/>
    <property type="match status" value="1"/>
</dbReference>
<keyword evidence="3" id="KW-1185">Reference proteome</keyword>
<dbReference type="InterPro" id="IPR036150">
    <property type="entry name" value="Cyt_b/b6_C_sf"/>
</dbReference>
<feature type="transmembrane region" description="Helical" evidence="1">
    <location>
        <begin position="69"/>
        <end position="87"/>
    </location>
</feature>
<dbReference type="NCBIfam" id="NF040970">
    <property type="entry name" value="memb_ExtQ"/>
    <property type="match status" value="1"/>
</dbReference>
<evidence type="ECO:0000256" key="1">
    <source>
        <dbReference type="SAM" id="Phobius"/>
    </source>
</evidence>
<gene>
    <name evidence="2" type="ORF">DESUT3_31500</name>
</gene>
<dbReference type="InterPro" id="IPR027387">
    <property type="entry name" value="Cytb/b6-like_sf"/>
</dbReference>